<comment type="caution">
    <text evidence="1">The sequence shown here is derived from an EMBL/GenBank/DDBJ whole genome shotgun (WGS) entry which is preliminary data.</text>
</comment>
<sequence length="84" mass="9757">MRWAGKRTLGLLSPRPKYLCNVFLDHSRLMIMIPTMQGSYNEEHVRPGNVSDTSADIHTCYSQQFYTRSADQFNVSEFVHHLPQ</sequence>
<dbReference type="AlphaFoldDB" id="A0A8X6Q0C9"/>
<gene>
    <name evidence="1" type="ORF">NPIL_474561</name>
</gene>
<dbReference type="EMBL" id="BMAW01121104">
    <property type="protein sequence ID" value="GFT92635.1"/>
    <property type="molecule type" value="Genomic_DNA"/>
</dbReference>
<proteinExistence type="predicted"/>
<dbReference type="Proteomes" id="UP000887013">
    <property type="component" value="Unassembled WGS sequence"/>
</dbReference>
<keyword evidence="2" id="KW-1185">Reference proteome</keyword>
<evidence type="ECO:0000313" key="1">
    <source>
        <dbReference type="EMBL" id="GFT92635.1"/>
    </source>
</evidence>
<reference evidence="1" key="1">
    <citation type="submission" date="2020-08" db="EMBL/GenBank/DDBJ databases">
        <title>Multicomponent nature underlies the extraordinary mechanical properties of spider dragline silk.</title>
        <authorList>
            <person name="Kono N."/>
            <person name="Nakamura H."/>
            <person name="Mori M."/>
            <person name="Yoshida Y."/>
            <person name="Ohtoshi R."/>
            <person name="Malay A.D."/>
            <person name="Moran D.A.P."/>
            <person name="Tomita M."/>
            <person name="Numata K."/>
            <person name="Arakawa K."/>
        </authorList>
    </citation>
    <scope>NUCLEOTIDE SEQUENCE</scope>
</reference>
<protein>
    <submittedName>
        <fullName evidence="1">Uncharacterized protein</fullName>
    </submittedName>
</protein>
<accession>A0A8X6Q0C9</accession>
<evidence type="ECO:0000313" key="2">
    <source>
        <dbReference type="Proteomes" id="UP000887013"/>
    </source>
</evidence>
<name>A0A8X6Q0C9_NEPPI</name>
<organism evidence="1 2">
    <name type="scientific">Nephila pilipes</name>
    <name type="common">Giant wood spider</name>
    <name type="synonym">Nephila maculata</name>
    <dbReference type="NCBI Taxonomy" id="299642"/>
    <lineage>
        <taxon>Eukaryota</taxon>
        <taxon>Metazoa</taxon>
        <taxon>Ecdysozoa</taxon>
        <taxon>Arthropoda</taxon>
        <taxon>Chelicerata</taxon>
        <taxon>Arachnida</taxon>
        <taxon>Araneae</taxon>
        <taxon>Araneomorphae</taxon>
        <taxon>Entelegynae</taxon>
        <taxon>Araneoidea</taxon>
        <taxon>Nephilidae</taxon>
        <taxon>Nephila</taxon>
    </lineage>
</organism>